<keyword evidence="3" id="KW-1185">Reference proteome</keyword>
<evidence type="ECO:0000313" key="3">
    <source>
        <dbReference type="Proteomes" id="UP000237846"/>
    </source>
</evidence>
<gene>
    <name evidence="2" type="ORF">CLV72_1011147</name>
</gene>
<evidence type="ECO:0000256" key="1">
    <source>
        <dbReference type="SAM" id="Coils"/>
    </source>
</evidence>
<reference evidence="2 3" key="1">
    <citation type="submission" date="2018-03" db="EMBL/GenBank/DDBJ databases">
        <title>Genomic Encyclopedia of Archaeal and Bacterial Type Strains, Phase II (KMG-II): from individual species to whole genera.</title>
        <authorList>
            <person name="Goeker M."/>
        </authorList>
    </citation>
    <scope>NUCLEOTIDE SEQUENCE [LARGE SCALE GENOMIC DNA]</scope>
    <source>
        <strain evidence="2 3">DSM 45601</strain>
    </source>
</reference>
<dbReference type="OrthoDB" id="99887at2"/>
<dbReference type="Proteomes" id="UP000237846">
    <property type="component" value="Unassembled WGS sequence"/>
</dbReference>
<dbReference type="EMBL" id="PVZC01000001">
    <property type="protein sequence ID" value="PRY02545.1"/>
    <property type="molecule type" value="Genomic_DNA"/>
</dbReference>
<organism evidence="2 3">
    <name type="scientific">Allonocardiopsis opalescens</name>
    <dbReference type="NCBI Taxonomy" id="1144618"/>
    <lineage>
        <taxon>Bacteria</taxon>
        <taxon>Bacillati</taxon>
        <taxon>Actinomycetota</taxon>
        <taxon>Actinomycetes</taxon>
        <taxon>Streptosporangiales</taxon>
        <taxon>Allonocardiopsis</taxon>
    </lineage>
</organism>
<dbReference type="AlphaFoldDB" id="A0A2T0QF61"/>
<protein>
    <recommendedName>
        <fullName evidence="4">Glycosyl hydrolase family 115 (Putative glucuronidase)</fullName>
    </recommendedName>
</protein>
<evidence type="ECO:0000313" key="2">
    <source>
        <dbReference type="EMBL" id="PRY02545.1"/>
    </source>
</evidence>
<evidence type="ECO:0008006" key="4">
    <source>
        <dbReference type="Google" id="ProtNLM"/>
    </source>
</evidence>
<comment type="caution">
    <text evidence="2">The sequence shown here is derived from an EMBL/GenBank/DDBJ whole genome shotgun (WGS) entry which is preliminary data.</text>
</comment>
<dbReference type="RefSeq" id="WP_146159349.1">
    <property type="nucleotide sequence ID" value="NZ_PVZC01000001.1"/>
</dbReference>
<accession>A0A2T0QF61</accession>
<sequence length="877" mass="96913">MTSSSSVMSVAAAEDLLADETITWAIDRLRATVRPHGISVRQGAADASTHLHLLASQSAGSGLAGAADAESYVLRIGTEPDGVRITLEAGGARGFSYALTELADRIAGPEGLAALRPGVEIARPATPVRAVMRSFSSVHEDTPWFHDRRFWAEYLDHLAAQRFNRFQLAFGMQYNYGSRIDSSAATDNYLCFAYPFLLDVPGFKVRAEGVGEDERDRNLAALAHIARETRRRGMSFQLGLWNHAYDYGAAARHDYPVLGIGPETVAEYSAAALRMLLEAVPDIGGITFRVHYEGGVPEEAGRRAFWDRLFRAVSDAGRPIVVDLHAKGVDRELIDAVRKPNIVPMVSPKYWIEHMGLPYHQASIRTRERVGFARSRLGDRAALMGVTEGERRFTRYGYADLLDEDREIDVLYRMWPGTQRLLLWGDPLSAAGYGRHATFGGALGAEFCEPLYFKGRKGSGAPGRRDPYVRDDLRLGVDDWKKYRYTYLLWGRLMYDPGAPADTWRRFLAREYGAGADGFEEALSNLSRILPLVTVVHGVSGANNAFWPEVYTNLPVSPWITSRHYLWDTYPAPATWGGVETFDPELFAPVGEYAEAALRGTLTGKYGPLEVACWLERLAADGERAIERALASPGVDGPQVRRTVIDAAVLARLGRFFAGRLRAAVEYGFFERTGDTSFLDAAIGLTAAANEEYAGIVGVVKGVYQDEFDFGVALSERTHWSKELERMAEDLDALRKERAKAADTASGARPVRRESRPSLDGVKLESADAFERGAPLRVRLIGAGEGIERALLRYRHVNQAEEYTSLAMTPADGAWSADIPADFTDSTYPVMFFAEVTPRGDQPIILPGFDPSLTDQPYIVVHSTLWHERERSAEVSP</sequence>
<feature type="coiled-coil region" evidence="1">
    <location>
        <begin position="717"/>
        <end position="744"/>
    </location>
</feature>
<name>A0A2T0QF61_9ACTN</name>
<proteinExistence type="predicted"/>
<keyword evidence="1" id="KW-0175">Coiled coil</keyword>